<evidence type="ECO:0000256" key="1">
    <source>
        <dbReference type="SAM" id="SignalP"/>
    </source>
</evidence>
<dbReference type="EMBL" id="CP019602">
    <property type="protein sequence ID" value="ARU17355.1"/>
    <property type="molecule type" value="Genomic_DNA"/>
</dbReference>
<feature type="chain" id="PRO_5011665601" evidence="1">
    <location>
        <begin position="20"/>
        <end position="107"/>
    </location>
</feature>
<dbReference type="NCBIfam" id="TIGR04433">
    <property type="entry name" value="UrcA_uranyl"/>
    <property type="match status" value="1"/>
</dbReference>
<gene>
    <name evidence="2" type="ORF">A9D14_08255</name>
</gene>
<keyword evidence="1" id="KW-0732">Signal</keyword>
<evidence type="ECO:0000313" key="3">
    <source>
        <dbReference type="Proteomes" id="UP000195807"/>
    </source>
</evidence>
<organism evidence="2 3">
    <name type="scientific">Croceicoccus marinus</name>
    <dbReference type="NCBI Taxonomy" id="450378"/>
    <lineage>
        <taxon>Bacteria</taxon>
        <taxon>Pseudomonadati</taxon>
        <taxon>Pseudomonadota</taxon>
        <taxon>Alphaproteobacteria</taxon>
        <taxon>Sphingomonadales</taxon>
        <taxon>Erythrobacteraceae</taxon>
        <taxon>Croceicoccus</taxon>
    </lineage>
</organism>
<reference evidence="2 3" key="1">
    <citation type="submission" date="2017-01" db="EMBL/GenBank/DDBJ databases">
        <title>Complete genome sequence of esterase-producing bacterium Croceicoccus marinus E4A9.</title>
        <authorList>
            <person name="Wu Y.-H."/>
            <person name="Cheng H."/>
            <person name="Xu L."/>
            <person name="Huo Y.-Y."/>
            <person name="Wang C.-S."/>
            <person name="Xu X.-W."/>
        </authorList>
    </citation>
    <scope>NUCLEOTIDE SEQUENCE [LARGE SCALE GENOMIC DNA]</scope>
    <source>
        <strain evidence="2 3">E4A9</strain>
    </source>
</reference>
<dbReference type="InterPro" id="IPR030972">
    <property type="entry name" value="UrcA_uranyl"/>
</dbReference>
<dbReference type="OrthoDB" id="7428650at2"/>
<protein>
    <submittedName>
        <fullName evidence="2">UrcA family protein</fullName>
    </submittedName>
</protein>
<dbReference type="STRING" id="450378.GCA_001661675_01655"/>
<proteinExistence type="predicted"/>
<dbReference type="Proteomes" id="UP000195807">
    <property type="component" value="Chromosome"/>
</dbReference>
<dbReference type="RefSeq" id="WP_066848636.1">
    <property type="nucleotide sequence ID" value="NZ_CP019602.1"/>
</dbReference>
<sequence length="107" mass="11279">MKKGLLVLAACAMASSAAAATTDPFVEETATLRLDGLDLSTVDGQQRLAIRMDDAARAVCGDRLTHVHLAVAAQARECQTAVKADIRSQIEERMAAKASPARLASSR</sequence>
<keyword evidence="3" id="KW-1185">Reference proteome</keyword>
<name>A0A1Z1FF33_9SPHN</name>
<dbReference type="KEGG" id="cman:A9D14_08255"/>
<accession>A0A1Z1FF33</accession>
<evidence type="ECO:0000313" key="2">
    <source>
        <dbReference type="EMBL" id="ARU17355.1"/>
    </source>
</evidence>
<dbReference type="AlphaFoldDB" id="A0A1Z1FF33"/>
<feature type="signal peptide" evidence="1">
    <location>
        <begin position="1"/>
        <end position="19"/>
    </location>
</feature>